<dbReference type="AlphaFoldDB" id="A0A8E7B329"/>
<dbReference type="GeneID" id="65096697"/>
<reference evidence="1 2" key="1">
    <citation type="submission" date="2021-05" db="EMBL/GenBank/DDBJ databases">
        <title>A novel Methanospirillum isolate from a pyrite-forming mixed culture.</title>
        <authorList>
            <person name="Bunk B."/>
            <person name="Sproer C."/>
            <person name="Spring S."/>
            <person name="Pester M."/>
        </authorList>
    </citation>
    <scope>NUCLEOTIDE SEQUENCE [LARGE SCALE GENOMIC DNA]</scope>
    <source>
        <strain evidence="1 2">J.3.6.1-F.2.7.3</strain>
    </source>
</reference>
<keyword evidence="2" id="KW-1185">Reference proteome</keyword>
<dbReference type="KEGG" id="mrtj:KHC33_05895"/>
<accession>A0A8E7B329</accession>
<evidence type="ECO:0008006" key="3">
    <source>
        <dbReference type="Google" id="ProtNLM"/>
    </source>
</evidence>
<dbReference type="InterPro" id="IPR051888">
    <property type="entry name" value="UPF0148_domain"/>
</dbReference>
<protein>
    <recommendedName>
        <fullName evidence="3">Sjogrens syndrome scleroderma autoantigen 1</fullName>
    </recommendedName>
</protein>
<proteinExistence type="predicted"/>
<dbReference type="EMBL" id="CP075546">
    <property type="protein sequence ID" value="QVV90024.1"/>
    <property type="molecule type" value="Genomic_DNA"/>
</dbReference>
<dbReference type="PANTHER" id="PTHR16537">
    <property type="entry name" value="SJOEGREN SYNDROME/SCLERODERMA AUTOANTIGEN 1"/>
    <property type="match status" value="1"/>
</dbReference>
<name>A0A8E7B329_9EURY</name>
<dbReference type="InterPro" id="IPR009563">
    <property type="entry name" value="SSSCA1"/>
</dbReference>
<dbReference type="PANTHER" id="PTHR16537:SF1">
    <property type="entry name" value="PROTEIN ZNRD2"/>
    <property type="match status" value="1"/>
</dbReference>
<dbReference type="RefSeq" id="WP_214420801.1">
    <property type="nucleotide sequence ID" value="NZ_CP075546.1"/>
</dbReference>
<gene>
    <name evidence="1" type="ORF">KHC33_05895</name>
</gene>
<organism evidence="1 2">
    <name type="scientific">Methanospirillum purgamenti</name>
    <dbReference type="NCBI Taxonomy" id="2834276"/>
    <lineage>
        <taxon>Archaea</taxon>
        <taxon>Methanobacteriati</taxon>
        <taxon>Methanobacteriota</taxon>
        <taxon>Stenosarchaea group</taxon>
        <taxon>Methanomicrobia</taxon>
        <taxon>Methanomicrobiales</taxon>
        <taxon>Methanospirillaceae</taxon>
        <taxon>Methanospirillum</taxon>
    </lineage>
</organism>
<dbReference type="Proteomes" id="UP000680656">
    <property type="component" value="Chromosome"/>
</dbReference>
<dbReference type="Pfam" id="PF06677">
    <property type="entry name" value="Auto_anti-p27"/>
    <property type="match status" value="1"/>
</dbReference>
<evidence type="ECO:0000313" key="1">
    <source>
        <dbReference type="EMBL" id="QVV90024.1"/>
    </source>
</evidence>
<evidence type="ECO:0000313" key="2">
    <source>
        <dbReference type="Proteomes" id="UP000680656"/>
    </source>
</evidence>
<sequence length="133" mass="14818">MTKIKSPDEIMAEYLLKGGKMLSKTCPVCHSPLFEYKGETLCVVCQEEQVARSHHEQQPTPVPLPTSRPVLSQQVPVAPGGLEDEFSLTLRALLIQAREEQDSTRILTLMESVKKGAEAYALLLYGYGRRDNS</sequence>